<dbReference type="RefSeq" id="WP_198880606.1">
    <property type="nucleotide sequence ID" value="NZ_JAEKJA010000002.1"/>
</dbReference>
<protein>
    <recommendedName>
        <fullName evidence="5">Imelysin-like domain-containing protein</fullName>
    </recommendedName>
</protein>
<dbReference type="EMBL" id="JAEKJA010000002">
    <property type="protein sequence ID" value="MBJ3774702.1"/>
    <property type="molecule type" value="Genomic_DNA"/>
</dbReference>
<evidence type="ECO:0000256" key="2">
    <source>
        <dbReference type="ARBA" id="ARBA00022729"/>
    </source>
</evidence>
<evidence type="ECO:0000256" key="1">
    <source>
        <dbReference type="ARBA" id="ARBA00004196"/>
    </source>
</evidence>
<feature type="region of interest" description="Disordered" evidence="3">
    <location>
        <begin position="22"/>
        <end position="122"/>
    </location>
</feature>
<sequence length="454" mass="47421">MRRWAAIVGCAAMGFASLALAQTSPPTPATPSPGVAIVPSPSTAVPQPNAPPSAPAVPTPPPAAAAPAPETVPAPSAPSPGPPSNPPAAETEPASPPQVPSQPQPAQPQPADPQPAVAPEPAALPDEPAAAITSEVTSREIIETRILPSIIGFSDAALTLQNAVLRRCMVGDETSRRAMHEAFTATVKAAGGVVPLAFGAAESRNAPSLLLTHVADTAFSRSQIDAIVKGRLQAEQSLASLRLEHPALVGLSALEYLLIDADDAVSDTISYRCRHARMIVASLRLTGLGMERAWRTGRLTAHWGVAPPELADRLRLRDVIQGMIATVDRLDRLVVAFTRQAEDNRELPFADRDHMILLLDGLAAALARQAGTIAIMTDASAPQQALLDTIADAVEEGRVALEGEATTTARSAILLPFEAVRVAVVERVPELFGFDPAAFQYPLASFETAPAPKP</sequence>
<dbReference type="InterPro" id="IPR038352">
    <property type="entry name" value="Imelysin_sf"/>
</dbReference>
<comment type="caution">
    <text evidence="6">The sequence shown here is derived from an EMBL/GenBank/DDBJ whole genome shotgun (WGS) entry which is preliminary data.</text>
</comment>
<evidence type="ECO:0000313" key="6">
    <source>
        <dbReference type="EMBL" id="MBJ3774702.1"/>
    </source>
</evidence>
<feature type="chain" id="PRO_5037627098" description="Imelysin-like domain-containing protein" evidence="4">
    <location>
        <begin position="22"/>
        <end position="454"/>
    </location>
</feature>
<evidence type="ECO:0000256" key="4">
    <source>
        <dbReference type="SAM" id="SignalP"/>
    </source>
</evidence>
<dbReference type="PANTHER" id="PTHR24216:SF65">
    <property type="entry name" value="PAXILLIN-LIKE PROTEIN 1"/>
    <property type="match status" value="1"/>
</dbReference>
<name>A0A934MBZ4_9HYPH</name>
<organism evidence="6 7">
    <name type="scientific">Acuticoccus mangrovi</name>
    <dbReference type="NCBI Taxonomy" id="2796142"/>
    <lineage>
        <taxon>Bacteria</taxon>
        <taxon>Pseudomonadati</taxon>
        <taxon>Pseudomonadota</taxon>
        <taxon>Alphaproteobacteria</taxon>
        <taxon>Hyphomicrobiales</taxon>
        <taxon>Amorphaceae</taxon>
        <taxon>Acuticoccus</taxon>
    </lineage>
</organism>
<dbReference type="Gene3D" id="1.20.1420.20">
    <property type="entry name" value="M75 peptidase, HXXE motif"/>
    <property type="match status" value="1"/>
</dbReference>
<feature type="signal peptide" evidence="4">
    <location>
        <begin position="1"/>
        <end position="21"/>
    </location>
</feature>
<dbReference type="Proteomes" id="UP000609531">
    <property type="component" value="Unassembled WGS sequence"/>
</dbReference>
<dbReference type="GO" id="GO:0030313">
    <property type="term" value="C:cell envelope"/>
    <property type="evidence" value="ECO:0007669"/>
    <property type="project" value="UniProtKB-SubCell"/>
</dbReference>
<feature type="domain" description="Imelysin-like" evidence="5">
    <location>
        <begin position="155"/>
        <end position="352"/>
    </location>
</feature>
<dbReference type="AlphaFoldDB" id="A0A934MBZ4"/>
<dbReference type="InterPro" id="IPR018976">
    <property type="entry name" value="Imelysin-like"/>
</dbReference>
<feature type="compositionally biased region" description="Pro residues" evidence="3">
    <location>
        <begin position="48"/>
        <end position="86"/>
    </location>
</feature>
<accession>A0A934MBZ4</accession>
<keyword evidence="2 4" id="KW-0732">Signal</keyword>
<evidence type="ECO:0000313" key="7">
    <source>
        <dbReference type="Proteomes" id="UP000609531"/>
    </source>
</evidence>
<keyword evidence="7" id="KW-1185">Reference proteome</keyword>
<dbReference type="PRINTS" id="PR01217">
    <property type="entry name" value="PRICHEXTENSN"/>
</dbReference>
<comment type="subcellular location">
    <subcellularLocation>
        <location evidence="1">Cell envelope</location>
    </subcellularLocation>
</comment>
<proteinExistence type="predicted"/>
<dbReference type="Pfam" id="PF09375">
    <property type="entry name" value="Peptidase_M75"/>
    <property type="match status" value="1"/>
</dbReference>
<reference evidence="6" key="1">
    <citation type="submission" date="2020-12" db="EMBL/GenBank/DDBJ databases">
        <title>Bacterial taxonomy.</title>
        <authorList>
            <person name="Pan X."/>
        </authorList>
    </citation>
    <scope>NUCLEOTIDE SEQUENCE</scope>
    <source>
        <strain evidence="6">B2012</strain>
    </source>
</reference>
<evidence type="ECO:0000259" key="5">
    <source>
        <dbReference type="Pfam" id="PF09375"/>
    </source>
</evidence>
<evidence type="ECO:0000256" key="3">
    <source>
        <dbReference type="SAM" id="MobiDB-lite"/>
    </source>
</evidence>
<gene>
    <name evidence="6" type="ORF">JCR33_03335</name>
</gene>
<dbReference type="PANTHER" id="PTHR24216">
    <property type="entry name" value="PAXILLIN-RELATED"/>
    <property type="match status" value="1"/>
</dbReference>
<feature type="compositionally biased region" description="Pro residues" evidence="3">
    <location>
        <begin position="94"/>
        <end position="118"/>
    </location>
</feature>